<proteinExistence type="predicted"/>
<dbReference type="EMBL" id="JANFNH010000002">
    <property type="protein sequence ID" value="MCQ4041283.1"/>
    <property type="molecule type" value="Genomic_DNA"/>
</dbReference>
<organism evidence="1 2">
    <name type="scientific">Streptantibioticus rubrisoli</name>
    <dbReference type="NCBI Taxonomy" id="1387313"/>
    <lineage>
        <taxon>Bacteria</taxon>
        <taxon>Bacillati</taxon>
        <taxon>Actinomycetota</taxon>
        <taxon>Actinomycetes</taxon>
        <taxon>Kitasatosporales</taxon>
        <taxon>Streptomycetaceae</taxon>
        <taxon>Streptantibioticus</taxon>
    </lineage>
</organism>
<name>A0ABT1PA25_9ACTN</name>
<evidence type="ECO:0000313" key="2">
    <source>
        <dbReference type="Proteomes" id="UP001206206"/>
    </source>
</evidence>
<dbReference type="RefSeq" id="WP_255925242.1">
    <property type="nucleotide sequence ID" value="NZ_JANFNH010000002.1"/>
</dbReference>
<protein>
    <recommendedName>
        <fullName evidence="3">DUF2283 domain-containing protein</fullName>
    </recommendedName>
</protein>
<keyword evidence="2" id="KW-1185">Reference proteome</keyword>
<reference evidence="1 2" key="1">
    <citation type="submission" date="2022-06" db="EMBL/GenBank/DDBJ databases">
        <title>Draft genome sequence of type strain Streptomyces rubrisoli DSM 42083.</title>
        <authorList>
            <person name="Duangmal K."/>
            <person name="Klaysubun C."/>
        </authorList>
    </citation>
    <scope>NUCLEOTIDE SEQUENCE [LARGE SCALE GENOMIC DNA]</scope>
    <source>
        <strain evidence="1 2">DSM 42083</strain>
    </source>
</reference>
<sequence length="77" mass="8155">MRVQVLYDTEGNLIALSGTAVEEGQPAHQLLATDVGQEVAEVEVPPGYAGSTLPDIFNQLRVEIQAGQPTLVARKPG</sequence>
<dbReference type="Proteomes" id="UP001206206">
    <property type="component" value="Unassembled WGS sequence"/>
</dbReference>
<evidence type="ECO:0000313" key="1">
    <source>
        <dbReference type="EMBL" id="MCQ4041283.1"/>
    </source>
</evidence>
<evidence type="ECO:0008006" key="3">
    <source>
        <dbReference type="Google" id="ProtNLM"/>
    </source>
</evidence>
<accession>A0ABT1PA25</accession>
<gene>
    <name evidence="1" type="ORF">NON19_04380</name>
</gene>
<comment type="caution">
    <text evidence="1">The sequence shown here is derived from an EMBL/GenBank/DDBJ whole genome shotgun (WGS) entry which is preliminary data.</text>
</comment>